<reference evidence="7" key="1">
    <citation type="submission" date="2010-07" db="EMBL/GenBank/DDBJ databases">
        <title>The genome sequence of Gaeumannomyces graminis var. tritici strain R3-111a-1.</title>
        <authorList>
            <consortium name="The Broad Institute Genome Sequencing Platform"/>
            <person name="Ma L.-J."/>
            <person name="Dead R."/>
            <person name="Young S."/>
            <person name="Zeng Q."/>
            <person name="Koehrsen M."/>
            <person name="Alvarado L."/>
            <person name="Berlin A."/>
            <person name="Chapman S.B."/>
            <person name="Chen Z."/>
            <person name="Freedman E."/>
            <person name="Gellesch M."/>
            <person name="Goldberg J."/>
            <person name="Griggs A."/>
            <person name="Gujja S."/>
            <person name="Heilman E.R."/>
            <person name="Heiman D."/>
            <person name="Hepburn T."/>
            <person name="Howarth C."/>
            <person name="Jen D."/>
            <person name="Larson L."/>
            <person name="Mehta T."/>
            <person name="Neiman D."/>
            <person name="Pearson M."/>
            <person name="Roberts A."/>
            <person name="Saif S."/>
            <person name="Shea T."/>
            <person name="Shenoy N."/>
            <person name="Sisk P."/>
            <person name="Stolte C."/>
            <person name="Sykes S."/>
            <person name="Walk T."/>
            <person name="White J."/>
            <person name="Yandava C."/>
            <person name="Haas B."/>
            <person name="Nusbaum C."/>
            <person name="Birren B."/>
        </authorList>
    </citation>
    <scope>NUCLEOTIDE SEQUENCE [LARGE SCALE GENOMIC DNA]</scope>
    <source>
        <strain evidence="7">R3-111a-1</strain>
    </source>
</reference>
<dbReference type="Proteomes" id="UP000006039">
    <property type="component" value="Unassembled WGS sequence"/>
</dbReference>
<protein>
    <recommendedName>
        <fullName evidence="3">Kynurenine formamidase</fullName>
        <shortName evidence="3">KFA</shortName>
        <shortName evidence="3">KFase</shortName>
        <ecNumber evidence="3">3.5.1.9</ecNumber>
    </recommendedName>
    <alternativeName>
        <fullName evidence="3">Arylformamidase</fullName>
    </alternativeName>
    <alternativeName>
        <fullName evidence="3">N-formylkynurenine formamidase</fullName>
        <shortName evidence="3">FKF</shortName>
    </alternativeName>
</protein>
<dbReference type="GeneID" id="20340704"/>
<reference evidence="6" key="4">
    <citation type="journal article" date="2015" name="G3 (Bethesda)">
        <title>Genome sequences of three phytopathogenic species of the Magnaporthaceae family of fungi.</title>
        <authorList>
            <person name="Okagaki L.H."/>
            <person name="Nunes C.C."/>
            <person name="Sailsbery J."/>
            <person name="Clay B."/>
            <person name="Brown D."/>
            <person name="John T."/>
            <person name="Oh Y."/>
            <person name="Young N."/>
            <person name="Fitzgerald M."/>
            <person name="Haas B.J."/>
            <person name="Zeng Q."/>
            <person name="Young S."/>
            <person name="Adiconis X."/>
            <person name="Fan L."/>
            <person name="Levin J.Z."/>
            <person name="Mitchell T.K."/>
            <person name="Okubara P.A."/>
            <person name="Farman M.L."/>
            <person name="Kohn L.M."/>
            <person name="Birren B."/>
            <person name="Ma L.-J."/>
            <person name="Dean R.A."/>
        </authorList>
    </citation>
    <scope>NUCLEOTIDE SEQUENCE</scope>
    <source>
        <strain evidence="6">R3-111a-1</strain>
    </source>
</reference>
<dbReference type="EMBL" id="GL385395">
    <property type="protein sequence ID" value="EJT80243.1"/>
    <property type="molecule type" value="Genomic_DNA"/>
</dbReference>
<dbReference type="Pfam" id="PF12697">
    <property type="entry name" value="Abhydrolase_6"/>
    <property type="match status" value="1"/>
</dbReference>
<dbReference type="EC" id="3.5.1.9" evidence="3"/>
<reference evidence="6" key="5">
    <citation type="submission" date="2018-04" db="UniProtKB">
        <authorList>
            <consortium name="EnsemblFungi"/>
        </authorList>
    </citation>
    <scope>IDENTIFICATION</scope>
    <source>
        <strain evidence="6">R3-111a-1</strain>
    </source>
</reference>
<comment type="similarity">
    <text evidence="3">Belongs to the kynurenine formamidase family.</text>
</comment>
<keyword evidence="1 3" id="KW-0378">Hydrolase</keyword>
<dbReference type="AlphaFoldDB" id="J3NG53"/>
<reference evidence="5" key="2">
    <citation type="submission" date="2010-07" db="EMBL/GenBank/DDBJ databases">
        <authorList>
            <consortium name="The Broad Institute Genome Sequencing Platform"/>
            <consortium name="Broad Institute Genome Sequencing Center for Infectious Disease"/>
            <person name="Ma L.-J."/>
            <person name="Dead R."/>
            <person name="Young S."/>
            <person name="Zeng Q."/>
            <person name="Koehrsen M."/>
            <person name="Alvarado L."/>
            <person name="Berlin A."/>
            <person name="Chapman S.B."/>
            <person name="Chen Z."/>
            <person name="Freedman E."/>
            <person name="Gellesch M."/>
            <person name="Goldberg J."/>
            <person name="Griggs A."/>
            <person name="Gujja S."/>
            <person name="Heilman E.R."/>
            <person name="Heiman D."/>
            <person name="Hepburn T."/>
            <person name="Howarth C."/>
            <person name="Jen D."/>
            <person name="Larson L."/>
            <person name="Mehta T."/>
            <person name="Neiman D."/>
            <person name="Pearson M."/>
            <person name="Roberts A."/>
            <person name="Saif S."/>
            <person name="Shea T."/>
            <person name="Shenoy N."/>
            <person name="Sisk P."/>
            <person name="Stolte C."/>
            <person name="Sykes S."/>
            <person name="Walk T."/>
            <person name="White J."/>
            <person name="Yandava C."/>
            <person name="Haas B."/>
            <person name="Nusbaum C."/>
            <person name="Birren B."/>
        </authorList>
    </citation>
    <scope>NUCLEOTIDE SEQUENCE</scope>
    <source>
        <strain evidence="5">R3-111a-1</strain>
    </source>
</reference>
<accession>J3NG53</accession>
<feature type="active site" evidence="3">
    <location>
        <position position="296"/>
    </location>
</feature>
<dbReference type="ESTHER" id="gagt3-j3ng53">
    <property type="family name" value="Kynurenine-formamidase"/>
</dbReference>
<dbReference type="InterPro" id="IPR000073">
    <property type="entry name" value="AB_hydrolase_1"/>
</dbReference>
<comment type="catalytic activity">
    <reaction evidence="3">
        <text>N-formyl-L-kynurenine + H2O = L-kynurenine + formate + H(+)</text>
        <dbReference type="Rhea" id="RHEA:13009"/>
        <dbReference type="ChEBI" id="CHEBI:15377"/>
        <dbReference type="ChEBI" id="CHEBI:15378"/>
        <dbReference type="ChEBI" id="CHEBI:15740"/>
        <dbReference type="ChEBI" id="CHEBI:57959"/>
        <dbReference type="ChEBI" id="CHEBI:58629"/>
        <dbReference type="EC" id="3.5.1.9"/>
    </reaction>
</comment>
<dbReference type="GO" id="GO:0034354">
    <property type="term" value="P:'de novo' NAD+ biosynthetic process from L-tryptophan"/>
    <property type="evidence" value="ECO:0007669"/>
    <property type="project" value="UniProtKB-UniRule"/>
</dbReference>
<dbReference type="UniPathway" id="UPA00333">
    <property type="reaction ID" value="UER00454"/>
</dbReference>
<dbReference type="InterPro" id="IPR027519">
    <property type="entry name" value="KFase_ver/fungi-typ"/>
</dbReference>
<feature type="domain" description="AB hydrolase-1" evidence="4">
    <location>
        <begin position="54"/>
        <end position="279"/>
    </location>
</feature>
<dbReference type="SUPFAM" id="SSF53474">
    <property type="entry name" value="alpha/beta-Hydrolases"/>
    <property type="match status" value="1"/>
</dbReference>
<name>J3NG53_GAET3</name>
<evidence type="ECO:0000313" key="7">
    <source>
        <dbReference type="Proteomes" id="UP000006039"/>
    </source>
</evidence>
<sequence length="319" mass="33927">MTILAEPDKATAASTTYSEYKYGTLSDLQTLGIWDFRPSQGETANGSPAVKYWVVFIHGGAWRDPRVTLHAIEPTVAQLVASPTHSARIAGVASIDYRLTAHPDFPQDPATTPPGQLRNARHPDHVRDVAAAMTLLATLRPIAGPSTRYLLAGHSAGATLALQLLMGSRAGVVDDVAVAQPPPFPAPAAIVGYEGLYDLRGICARKGYGFLFAPPFGDDEDAWDRASPALHRGLAAAWDAWAAATTDAGLGRRRLVVVAQSTEDELVDMDEALAMERALRDDGVPHMLIADLKGKHSEVLGAGTDIVRVLGQTVDALEA</sequence>
<dbReference type="PANTHER" id="PTHR48081">
    <property type="entry name" value="AB HYDROLASE SUPERFAMILY PROTEIN C4A8.06C"/>
    <property type="match status" value="1"/>
</dbReference>
<feature type="active site" description="Nucleophile" evidence="3">
    <location>
        <position position="155"/>
    </location>
</feature>
<dbReference type="RefSeq" id="XP_009216252.1">
    <property type="nucleotide sequence ID" value="XM_009217988.1"/>
</dbReference>
<reference evidence="5" key="3">
    <citation type="submission" date="2010-09" db="EMBL/GenBank/DDBJ databases">
        <title>Annotation of Gaeumannomyces graminis var. tritici R3-111a-1.</title>
        <authorList>
            <consortium name="The Broad Institute Genome Sequencing Platform"/>
            <person name="Ma L.-J."/>
            <person name="Dead R."/>
            <person name="Young S.K."/>
            <person name="Zeng Q."/>
            <person name="Gargeya S."/>
            <person name="Fitzgerald M."/>
            <person name="Haas B."/>
            <person name="Abouelleil A."/>
            <person name="Alvarado L."/>
            <person name="Arachchi H.M."/>
            <person name="Berlin A."/>
            <person name="Brown A."/>
            <person name="Chapman S.B."/>
            <person name="Chen Z."/>
            <person name="Dunbar C."/>
            <person name="Freedman E."/>
            <person name="Gearin G."/>
            <person name="Gellesch M."/>
            <person name="Goldberg J."/>
            <person name="Griggs A."/>
            <person name="Gujja S."/>
            <person name="Heiman D."/>
            <person name="Howarth C."/>
            <person name="Larson L."/>
            <person name="Lui A."/>
            <person name="MacDonald P.J.P."/>
            <person name="Mehta T."/>
            <person name="Montmayeur A."/>
            <person name="Murphy C."/>
            <person name="Neiman D."/>
            <person name="Pearson M."/>
            <person name="Priest M."/>
            <person name="Roberts A."/>
            <person name="Saif S."/>
            <person name="Shea T."/>
            <person name="Shenoy N."/>
            <person name="Sisk P."/>
            <person name="Stolte C."/>
            <person name="Sykes S."/>
            <person name="Yandava C."/>
            <person name="Wortman J."/>
            <person name="Nusbaum C."/>
            <person name="Birren B."/>
        </authorList>
    </citation>
    <scope>NUCLEOTIDE SEQUENCE</scope>
    <source>
        <strain evidence="5">R3-111a-1</strain>
    </source>
</reference>
<keyword evidence="7" id="KW-1185">Reference proteome</keyword>
<dbReference type="EnsemblFungi" id="EJT80243">
    <property type="protein sequence ID" value="EJT80243"/>
    <property type="gene ID" value="GGTG_00246"/>
</dbReference>
<dbReference type="STRING" id="644352.J3NG53"/>
<comment type="subunit">
    <text evidence="3">Homodimer.</text>
</comment>
<proteinExistence type="inferred from homology"/>
<dbReference type="VEuPathDB" id="FungiDB:GGTG_00246"/>
<dbReference type="HOGENOM" id="CLU_016852_1_0_1"/>
<dbReference type="eggNOG" id="ENOG502SAGV">
    <property type="taxonomic scope" value="Eukaryota"/>
</dbReference>
<evidence type="ECO:0000256" key="2">
    <source>
        <dbReference type="ARBA" id="ARBA00023079"/>
    </source>
</evidence>
<dbReference type="HAMAP" id="MF_03014">
    <property type="entry name" value="KFase"/>
    <property type="match status" value="1"/>
</dbReference>
<feature type="active site" evidence="3">
    <location>
        <position position="264"/>
    </location>
</feature>
<evidence type="ECO:0000259" key="4">
    <source>
        <dbReference type="Pfam" id="PF12697"/>
    </source>
</evidence>
<dbReference type="InterPro" id="IPR029058">
    <property type="entry name" value="AB_hydrolase_fold"/>
</dbReference>
<organism evidence="5">
    <name type="scientific">Gaeumannomyces tritici (strain R3-111a-1)</name>
    <name type="common">Wheat and barley take-all root rot fungus</name>
    <name type="synonym">Gaeumannomyces graminis var. tritici</name>
    <dbReference type="NCBI Taxonomy" id="644352"/>
    <lineage>
        <taxon>Eukaryota</taxon>
        <taxon>Fungi</taxon>
        <taxon>Dikarya</taxon>
        <taxon>Ascomycota</taxon>
        <taxon>Pezizomycotina</taxon>
        <taxon>Sordariomycetes</taxon>
        <taxon>Sordariomycetidae</taxon>
        <taxon>Magnaporthales</taxon>
        <taxon>Magnaporthaceae</taxon>
        <taxon>Gaeumannomyces</taxon>
    </lineage>
</organism>
<evidence type="ECO:0000256" key="1">
    <source>
        <dbReference type="ARBA" id="ARBA00022801"/>
    </source>
</evidence>
<dbReference type="GO" id="GO:0004061">
    <property type="term" value="F:arylformamidase activity"/>
    <property type="evidence" value="ECO:0007669"/>
    <property type="project" value="UniProtKB-UniRule"/>
</dbReference>
<dbReference type="InterPro" id="IPR050300">
    <property type="entry name" value="GDXG_lipolytic_enzyme"/>
</dbReference>
<feature type="short sequence motif" description="HGGXW" evidence="3">
    <location>
        <begin position="58"/>
        <end position="62"/>
    </location>
</feature>
<evidence type="ECO:0000256" key="3">
    <source>
        <dbReference type="HAMAP-Rule" id="MF_03014"/>
    </source>
</evidence>
<dbReference type="GO" id="GO:0019441">
    <property type="term" value="P:L-tryptophan catabolic process to kynurenine"/>
    <property type="evidence" value="ECO:0007669"/>
    <property type="project" value="UniProtKB-UniRule"/>
</dbReference>
<gene>
    <name evidence="6" type="primary">20340704</name>
    <name evidence="5" type="ORF">GGTG_00246</name>
</gene>
<dbReference type="Gene3D" id="3.40.50.1820">
    <property type="entry name" value="alpha/beta hydrolase"/>
    <property type="match status" value="1"/>
</dbReference>
<keyword evidence="2 3" id="KW-0823">Tryptophan catabolism</keyword>
<comment type="domain">
    <text evidence="3">The main chain amide nitrogen atoms of the second glycine and its adjacent residue in the HGGXW motif define the oxyanion hole, and stabilize the oxyanion that forms during the nucleophilic attack by the catalytic serine during substrate cleavage.</text>
</comment>
<comment type="function">
    <text evidence="3">Catalyzes the hydrolysis of N-formyl-L-kynurenine to L-kynurenine, the second step in the kynurenine pathway of tryptophan degradation. Kynurenine may be further oxidized to nicotinic acid, NAD(H) and NADP(H). Required for elimination of toxic metabolites.</text>
</comment>
<dbReference type="PANTHER" id="PTHR48081:SF33">
    <property type="entry name" value="KYNURENINE FORMAMIDASE"/>
    <property type="match status" value="1"/>
</dbReference>
<dbReference type="OrthoDB" id="420264at2759"/>
<comment type="pathway">
    <text evidence="3">Amino-acid degradation; L-tryptophan degradation via kynurenine pathway; L-kynurenine from L-tryptophan: step 2/2.</text>
</comment>
<evidence type="ECO:0000313" key="5">
    <source>
        <dbReference type="EMBL" id="EJT80243.1"/>
    </source>
</evidence>
<evidence type="ECO:0000313" key="6">
    <source>
        <dbReference type="EnsemblFungi" id="EJT80243"/>
    </source>
</evidence>